<evidence type="ECO:0000313" key="3">
    <source>
        <dbReference type="RefSeq" id="XP_032060818.1"/>
    </source>
</evidence>
<dbReference type="RefSeq" id="XP_032060818.1">
    <property type="nucleotide sequence ID" value="XM_032204927.1"/>
</dbReference>
<dbReference type="KEGG" id="aful:116500028"/>
<name>A0A6J3EHI7_AYTFU</name>
<proteinExistence type="predicted"/>
<gene>
    <name evidence="3" type="primary">LOC116500028</name>
</gene>
<organism evidence="2 3">
    <name type="scientific">Aythya fuligula</name>
    <name type="common">Tufted duck</name>
    <name type="synonym">Anas fuligula</name>
    <dbReference type="NCBI Taxonomy" id="219594"/>
    <lineage>
        <taxon>Eukaryota</taxon>
        <taxon>Metazoa</taxon>
        <taxon>Chordata</taxon>
        <taxon>Craniata</taxon>
        <taxon>Vertebrata</taxon>
        <taxon>Euteleostomi</taxon>
        <taxon>Archelosauria</taxon>
        <taxon>Archosauria</taxon>
        <taxon>Dinosauria</taxon>
        <taxon>Saurischia</taxon>
        <taxon>Theropoda</taxon>
        <taxon>Coelurosauria</taxon>
        <taxon>Aves</taxon>
        <taxon>Neognathae</taxon>
        <taxon>Galloanserae</taxon>
        <taxon>Anseriformes</taxon>
        <taxon>Anatidae</taxon>
        <taxon>Aythyinae</taxon>
        <taxon>Aythya</taxon>
    </lineage>
</organism>
<keyword evidence="2" id="KW-1185">Reference proteome</keyword>
<sequence>MGGTQAAPPASLLTQESTSLFPDLLSSESSTPDAEPLRASGPSNVGLARRVPLTKAMRLEVSKERFFRTPRLTPRSCVSGTHQRPLKWRLALTPQRGPSTDAADSKEEAPPWENIVVQLFREDEGQQDPEGPVQALPSTSPGSSTAQDKAVVQLLGGEKGQQDPKVIANAVLALPKAQRVLLLLQLLWQDLQDLPGVTEVLRSLWGCVAQHGLVPLSPHQGPCKHPGQL</sequence>
<dbReference type="InParanoid" id="A0A6J3EHI7"/>
<dbReference type="Proteomes" id="UP000504639">
    <property type="component" value="Chromosome 29"/>
</dbReference>
<reference evidence="3" key="1">
    <citation type="submission" date="2025-08" db="UniProtKB">
        <authorList>
            <consortium name="RefSeq"/>
        </authorList>
    </citation>
    <scope>IDENTIFICATION</scope>
    <source>
        <tissue evidence="3">Lung</tissue>
    </source>
</reference>
<dbReference type="AlphaFoldDB" id="A0A6J3EHI7"/>
<feature type="compositionally biased region" description="Polar residues" evidence="1">
    <location>
        <begin position="12"/>
        <end position="32"/>
    </location>
</feature>
<accession>A0A6J3EHI7</accession>
<evidence type="ECO:0000256" key="1">
    <source>
        <dbReference type="SAM" id="MobiDB-lite"/>
    </source>
</evidence>
<feature type="region of interest" description="Disordered" evidence="1">
    <location>
        <begin position="1"/>
        <end position="52"/>
    </location>
</feature>
<feature type="compositionally biased region" description="Polar residues" evidence="1">
    <location>
        <begin position="136"/>
        <end position="146"/>
    </location>
</feature>
<dbReference type="GeneID" id="116500028"/>
<protein>
    <submittedName>
        <fullName evidence="3">Uncharacterized protein LOC116500028</fullName>
    </submittedName>
</protein>
<evidence type="ECO:0000313" key="2">
    <source>
        <dbReference type="Proteomes" id="UP000504639"/>
    </source>
</evidence>
<feature type="region of interest" description="Disordered" evidence="1">
    <location>
        <begin position="124"/>
        <end position="146"/>
    </location>
</feature>